<dbReference type="InterPro" id="IPR013974">
    <property type="entry name" value="SAF"/>
</dbReference>
<evidence type="ECO:0000313" key="2">
    <source>
        <dbReference type="EMBL" id="HDX30717.1"/>
    </source>
</evidence>
<dbReference type="CDD" id="cd11614">
    <property type="entry name" value="SAF_CpaB_FlgA_like"/>
    <property type="match status" value="1"/>
</dbReference>
<reference evidence="2" key="1">
    <citation type="journal article" date="2020" name="mSystems">
        <title>Genome- and Community-Level Interaction Insights into Carbon Utilization and Element Cycling Functions of Hydrothermarchaeota in Hydrothermal Sediment.</title>
        <authorList>
            <person name="Zhou Z."/>
            <person name="Liu Y."/>
            <person name="Xu W."/>
            <person name="Pan J."/>
            <person name="Luo Z.H."/>
            <person name="Li M."/>
        </authorList>
    </citation>
    <scope>NUCLEOTIDE SEQUENCE [LARGE SCALE GENOMIC DNA]</scope>
    <source>
        <strain evidence="2">SpSt-289</strain>
    </source>
</reference>
<dbReference type="Pfam" id="PF08666">
    <property type="entry name" value="SAF"/>
    <property type="match status" value="1"/>
</dbReference>
<organism evidence="2">
    <name type="scientific">Caldilinea aerophila</name>
    <dbReference type="NCBI Taxonomy" id="133453"/>
    <lineage>
        <taxon>Bacteria</taxon>
        <taxon>Bacillati</taxon>
        <taxon>Chloroflexota</taxon>
        <taxon>Caldilineae</taxon>
        <taxon>Caldilineales</taxon>
        <taxon>Caldilineaceae</taxon>
        <taxon>Caldilinea</taxon>
    </lineage>
</organism>
<proteinExistence type="predicted"/>
<accession>A0A7C1FEG9</accession>
<gene>
    <name evidence="2" type="primary">cpaB</name>
    <name evidence="2" type="ORF">ENQ20_04400</name>
</gene>
<dbReference type="InterPro" id="IPR017592">
    <property type="entry name" value="Pilus_assmbl_Flp-typ_CpaB"/>
</dbReference>
<sequence>MARRTNRKGGMNMSRLRGFIWFLAGVVLAVLAGFVAYSTLNRVAAAPVAPEAIGPTISVVAASRPLQPRTLLTQEDLTLVELPAGSAPEGAIDSIEAAVGKLTLVPLYSGEPVLIQKLVDPNVRTADGRSALFLSQDQVLMAIPGQDLMSRVGVLKPGDRIDILYSLPFPENRGIGATAEEDKEQQATFAVLQNVTIVEMVGGIRPLDASTPEQAAPAAVRPDSLLVTLAPQDALTLKYLIDAGGVIDIVLRAPGVERPFDVAPVDIDYLINRYSIPTGPGR</sequence>
<feature type="domain" description="SAF" evidence="1">
    <location>
        <begin position="57"/>
        <end position="119"/>
    </location>
</feature>
<name>A0A7C1FEG9_9CHLR</name>
<dbReference type="NCBIfam" id="TIGR03177">
    <property type="entry name" value="pilus_cpaB"/>
    <property type="match status" value="1"/>
</dbReference>
<dbReference type="SMART" id="SM00858">
    <property type="entry name" value="SAF"/>
    <property type="match status" value="1"/>
</dbReference>
<dbReference type="AlphaFoldDB" id="A0A7C1FEG9"/>
<dbReference type="EMBL" id="DSMG01000049">
    <property type="protein sequence ID" value="HDX30717.1"/>
    <property type="molecule type" value="Genomic_DNA"/>
</dbReference>
<comment type="caution">
    <text evidence="2">The sequence shown here is derived from an EMBL/GenBank/DDBJ whole genome shotgun (WGS) entry which is preliminary data.</text>
</comment>
<dbReference type="Gene3D" id="3.90.1210.10">
    <property type="entry name" value="Antifreeze-like/N-acetylneuraminic acid synthase C-terminal domain"/>
    <property type="match status" value="1"/>
</dbReference>
<evidence type="ECO:0000259" key="1">
    <source>
        <dbReference type="SMART" id="SM00858"/>
    </source>
</evidence>
<protein>
    <submittedName>
        <fullName evidence="2">Flp pilus assembly protein CpaB</fullName>
    </submittedName>
</protein>